<evidence type="ECO:0000256" key="2">
    <source>
        <dbReference type="PIRNR" id="PIRNR001365"/>
    </source>
</evidence>
<dbReference type="OrthoDB" id="9771791at2"/>
<dbReference type="Pfam" id="PF00701">
    <property type="entry name" value="DHDPS"/>
    <property type="match status" value="1"/>
</dbReference>
<evidence type="ECO:0000313" key="6">
    <source>
        <dbReference type="Proteomes" id="UP000309676"/>
    </source>
</evidence>
<reference evidence="5 6" key="1">
    <citation type="submission" date="2019-05" db="EMBL/GenBank/DDBJ databases">
        <authorList>
            <person name="Narsing Rao M.P."/>
            <person name="Li W.J."/>
        </authorList>
    </citation>
    <scope>NUCLEOTIDE SEQUENCE [LARGE SCALE GENOMIC DNA]</scope>
    <source>
        <strain evidence="5 6">SYSU_K30003</strain>
    </source>
</reference>
<dbReference type="PANTHER" id="PTHR12128:SF19">
    <property type="entry name" value="5-DEHYDRO-4-DEOXYGLUCARATE DEHYDRATASE 2-RELATED"/>
    <property type="match status" value="1"/>
</dbReference>
<name>A0A5R9GG08_9BACL</name>
<dbReference type="GO" id="GO:0008840">
    <property type="term" value="F:4-hydroxy-tetrahydrodipicolinate synthase activity"/>
    <property type="evidence" value="ECO:0007669"/>
    <property type="project" value="TreeGrafter"/>
</dbReference>
<dbReference type="SMART" id="SM01130">
    <property type="entry name" value="DHDPS"/>
    <property type="match status" value="1"/>
</dbReference>
<dbReference type="SUPFAM" id="SSF51569">
    <property type="entry name" value="Aldolase"/>
    <property type="match status" value="1"/>
</dbReference>
<feature type="active site" description="Proton donor/acceptor" evidence="3">
    <location>
        <position position="141"/>
    </location>
</feature>
<dbReference type="EMBL" id="VCIW01000008">
    <property type="protein sequence ID" value="TLS51643.1"/>
    <property type="molecule type" value="Genomic_DNA"/>
</dbReference>
<dbReference type="InterPro" id="IPR002220">
    <property type="entry name" value="DapA-like"/>
</dbReference>
<evidence type="ECO:0000256" key="1">
    <source>
        <dbReference type="ARBA" id="ARBA00023239"/>
    </source>
</evidence>
<protein>
    <submittedName>
        <fullName evidence="5">Dihydrodipicolinate synthase family protein</fullName>
    </submittedName>
</protein>
<keyword evidence="1 2" id="KW-0456">Lyase</keyword>
<keyword evidence="6" id="KW-1185">Reference proteome</keyword>
<organism evidence="5 6">
    <name type="scientific">Paenibacillus antri</name>
    <dbReference type="NCBI Taxonomy" id="2582848"/>
    <lineage>
        <taxon>Bacteria</taxon>
        <taxon>Bacillati</taxon>
        <taxon>Bacillota</taxon>
        <taxon>Bacilli</taxon>
        <taxon>Bacillales</taxon>
        <taxon>Paenibacillaceae</taxon>
        <taxon>Paenibacillus</taxon>
    </lineage>
</organism>
<dbReference type="RefSeq" id="WP_138194869.1">
    <property type="nucleotide sequence ID" value="NZ_VCIW01000008.1"/>
</dbReference>
<dbReference type="PIRSF" id="PIRSF001365">
    <property type="entry name" value="DHDPS"/>
    <property type="match status" value="1"/>
</dbReference>
<feature type="binding site" evidence="4">
    <location>
        <position position="54"/>
    </location>
    <ligand>
        <name>pyruvate</name>
        <dbReference type="ChEBI" id="CHEBI:15361"/>
    </ligand>
</feature>
<dbReference type="InterPro" id="IPR013785">
    <property type="entry name" value="Aldolase_TIM"/>
</dbReference>
<gene>
    <name evidence="5" type="ORF">FE782_14150</name>
</gene>
<feature type="active site" description="Schiff-base intermediate with substrate" evidence="3">
    <location>
        <position position="165"/>
    </location>
</feature>
<evidence type="ECO:0000256" key="4">
    <source>
        <dbReference type="PIRSR" id="PIRSR001365-2"/>
    </source>
</evidence>
<evidence type="ECO:0000256" key="3">
    <source>
        <dbReference type="PIRSR" id="PIRSR001365-1"/>
    </source>
</evidence>
<dbReference type="Gene3D" id="3.20.20.70">
    <property type="entry name" value="Aldolase class I"/>
    <property type="match status" value="1"/>
</dbReference>
<dbReference type="PANTHER" id="PTHR12128">
    <property type="entry name" value="DIHYDRODIPICOLINATE SYNTHASE"/>
    <property type="match status" value="1"/>
</dbReference>
<dbReference type="CDD" id="cd00408">
    <property type="entry name" value="DHDPS-like"/>
    <property type="match status" value="1"/>
</dbReference>
<comment type="caution">
    <text evidence="5">The sequence shown here is derived from an EMBL/GenBank/DDBJ whole genome shotgun (WGS) entry which is preliminary data.</text>
</comment>
<dbReference type="Proteomes" id="UP000309676">
    <property type="component" value="Unassembled WGS sequence"/>
</dbReference>
<dbReference type="AlphaFoldDB" id="A0A5R9GG08"/>
<accession>A0A5R9GG08</accession>
<evidence type="ECO:0000313" key="5">
    <source>
        <dbReference type="EMBL" id="TLS51643.1"/>
    </source>
</evidence>
<proteinExistence type="inferred from homology"/>
<sequence length="302" mass="32833">MKERERFRERIRGVNAIPVTPFRLDGEIDEAALGEAIRFLIDRGLDALYPCGNTGEFYSLDVEEAKRVASLSVEAAAGRGLIVVGVGHDAKTAAALAAHAERAGADGLMIHQPAHPFQREDGVLDYYRRIADATSLPIVLYVRSEGMSAATLREAAAIPNVVGVKYAVNHLPAFAQAVREVGSALEWICGTAETWAPFFYAAGAVGFTSGLANVDPGRSLAMAEALRLGRFEEAMRLWEETRPFERLRERRLSGDNVSVVKEAMAQLGRGNGVVRPPIAPLAAEEKREVSRILRTWGLLPEA</sequence>
<comment type="similarity">
    <text evidence="2">Belongs to the DapA family.</text>
</comment>